<reference evidence="1" key="1">
    <citation type="journal article" date="2014" name="Int. J. Syst. Evol. Microbiol.">
        <title>Complete genome sequence of Corynebacterium casei LMG S-19264T (=DSM 44701T), isolated from a smear-ripened cheese.</title>
        <authorList>
            <consortium name="US DOE Joint Genome Institute (JGI-PGF)"/>
            <person name="Walter F."/>
            <person name="Albersmeier A."/>
            <person name="Kalinowski J."/>
            <person name="Ruckert C."/>
        </authorList>
    </citation>
    <scope>NUCLEOTIDE SEQUENCE</scope>
    <source>
        <strain evidence="1">CGMCC 1.10998</strain>
    </source>
</reference>
<dbReference type="RefSeq" id="WP_188565917.1">
    <property type="nucleotide sequence ID" value="NZ_BMED01000002.1"/>
</dbReference>
<gene>
    <name evidence="1" type="ORF">GCM10011396_19940</name>
</gene>
<evidence type="ECO:0000313" key="2">
    <source>
        <dbReference type="Proteomes" id="UP000637423"/>
    </source>
</evidence>
<dbReference type="InterPro" id="IPR011006">
    <property type="entry name" value="CheY-like_superfamily"/>
</dbReference>
<evidence type="ECO:0008006" key="3">
    <source>
        <dbReference type="Google" id="ProtNLM"/>
    </source>
</evidence>
<evidence type="ECO:0000313" key="1">
    <source>
        <dbReference type="EMBL" id="GGC72769.1"/>
    </source>
</evidence>
<proteinExistence type="predicted"/>
<dbReference type="AlphaFoldDB" id="A0A916UH71"/>
<accession>A0A916UH71</accession>
<dbReference type="Proteomes" id="UP000637423">
    <property type="component" value="Unassembled WGS sequence"/>
</dbReference>
<dbReference type="EMBL" id="BMED01000002">
    <property type="protein sequence ID" value="GGC72769.1"/>
    <property type="molecule type" value="Genomic_DNA"/>
</dbReference>
<organism evidence="1 2">
    <name type="scientific">Undibacterium terreum</name>
    <dbReference type="NCBI Taxonomy" id="1224302"/>
    <lineage>
        <taxon>Bacteria</taxon>
        <taxon>Pseudomonadati</taxon>
        <taxon>Pseudomonadota</taxon>
        <taxon>Betaproteobacteria</taxon>
        <taxon>Burkholderiales</taxon>
        <taxon>Oxalobacteraceae</taxon>
        <taxon>Undibacterium</taxon>
    </lineage>
</organism>
<dbReference type="SUPFAM" id="SSF52172">
    <property type="entry name" value="CheY-like"/>
    <property type="match status" value="1"/>
</dbReference>
<keyword evidence="2" id="KW-1185">Reference proteome</keyword>
<name>A0A916UH71_9BURK</name>
<dbReference type="Gene3D" id="3.40.50.2300">
    <property type="match status" value="1"/>
</dbReference>
<comment type="caution">
    <text evidence="1">The sequence shown here is derived from an EMBL/GenBank/DDBJ whole genome shotgun (WGS) entry which is preliminary data.</text>
</comment>
<protein>
    <recommendedName>
        <fullName evidence="3">Response regulatory domain-containing protein</fullName>
    </recommendedName>
</protein>
<sequence>MSQKTPIIAIRLIGFSPKEEETFGSVFAVDRDRDYSYLVLRQGSLQDPDMYIVNAEDLKALTILSDLNPGDAQPALLIGKTGISMPHPIMPRPIRWRRLLEMLDAQADRRRMLLTTLSALDTISVPERRLRERVDLDLSDPANYEKMRKPIPPQGGILIVDKDFKFKDYVASLTENYRFPVNLATDHISALESNAQHKHALMMVNTATPGINPYHLCEMIKGQHVGHKIAAVLLIDRSFDYDREAARGRCEGFLDKPLSRKVVVAAMQKFLPIT</sequence>
<reference evidence="1" key="2">
    <citation type="submission" date="2020-09" db="EMBL/GenBank/DDBJ databases">
        <authorList>
            <person name="Sun Q."/>
            <person name="Zhou Y."/>
        </authorList>
    </citation>
    <scope>NUCLEOTIDE SEQUENCE</scope>
    <source>
        <strain evidence="1">CGMCC 1.10998</strain>
    </source>
</reference>